<evidence type="ECO:0000313" key="1">
    <source>
        <dbReference type="EMBL" id="TYA58019.1"/>
    </source>
</evidence>
<gene>
    <name evidence="1" type="ORF">FVF61_04195</name>
</gene>
<dbReference type="OrthoDB" id="1048413at2"/>
<comment type="caution">
    <text evidence="1">The sequence shown here is derived from an EMBL/GenBank/DDBJ whole genome shotgun (WGS) entry which is preliminary data.</text>
</comment>
<dbReference type="Proteomes" id="UP000324550">
    <property type="component" value="Unassembled WGS sequence"/>
</dbReference>
<keyword evidence="2" id="KW-1185">Reference proteome</keyword>
<reference evidence="1 2" key="1">
    <citation type="submission" date="2019-08" db="EMBL/GenBank/DDBJ databases">
        <title>Formosa sediminis sp. nov., isolated from marine sediment.</title>
        <authorList>
            <person name="Cao W.R."/>
        </authorList>
    </citation>
    <scope>NUCLEOTIDE SEQUENCE [LARGE SCALE GENOMIC DNA]</scope>
    <source>
        <strain evidence="1 2">1494</strain>
    </source>
</reference>
<sequence length="242" mass="28600">MKKTLSTIIFALVCTSIFWNCKQETSLSETEFEQIVFYEMFPTILDSIYYDNRLMPPPPPPEFFENYNNNRDNDYTKAIEEWKKTNEYKKGIYDWELKKDSIQRDSTFVYLIVQDSLTQYEENDKSELIKHFALKSMEVDSLNLSTGFKIDLSKLKPNNKIVKFKYQSKFPKGRKFWQSKYDFNIIASIGFSRILFDKTKKFGVINAGYTMAPLNGYGVRIFIKKSIEGKWVIDKIINTWIS</sequence>
<protein>
    <submittedName>
        <fullName evidence="1">Uncharacterized protein</fullName>
    </submittedName>
</protein>
<evidence type="ECO:0000313" key="2">
    <source>
        <dbReference type="Proteomes" id="UP000324550"/>
    </source>
</evidence>
<accession>A0A5D0GI57</accession>
<name>A0A5D0GI57_9FLAO</name>
<dbReference type="RefSeq" id="WP_148453692.1">
    <property type="nucleotide sequence ID" value="NZ_VSFC01000020.1"/>
</dbReference>
<organism evidence="1 2">
    <name type="scientific">Formosa maritima</name>
    <dbReference type="NCBI Taxonomy" id="2592046"/>
    <lineage>
        <taxon>Bacteria</taxon>
        <taxon>Pseudomonadati</taxon>
        <taxon>Bacteroidota</taxon>
        <taxon>Flavobacteriia</taxon>
        <taxon>Flavobacteriales</taxon>
        <taxon>Flavobacteriaceae</taxon>
        <taxon>Formosa</taxon>
    </lineage>
</organism>
<proteinExistence type="predicted"/>
<dbReference type="EMBL" id="VSFC01000020">
    <property type="protein sequence ID" value="TYA58019.1"/>
    <property type="molecule type" value="Genomic_DNA"/>
</dbReference>
<dbReference type="AlphaFoldDB" id="A0A5D0GI57"/>